<organism evidence="3 4">
    <name type="scientific">Nocardiopsis algeriensis</name>
    <dbReference type="NCBI Taxonomy" id="1478215"/>
    <lineage>
        <taxon>Bacteria</taxon>
        <taxon>Bacillati</taxon>
        <taxon>Actinomycetota</taxon>
        <taxon>Actinomycetes</taxon>
        <taxon>Streptosporangiales</taxon>
        <taxon>Nocardiopsidaceae</taxon>
        <taxon>Nocardiopsis</taxon>
    </lineage>
</organism>
<keyword evidence="4" id="KW-1185">Reference proteome</keyword>
<dbReference type="Pfam" id="PF01551">
    <property type="entry name" value="Peptidase_M23"/>
    <property type="match status" value="1"/>
</dbReference>
<reference evidence="3 4" key="1">
    <citation type="submission" date="2020-08" db="EMBL/GenBank/DDBJ databases">
        <title>Genomic Encyclopedia of Type Strains, Phase III (KMG-III): the genomes of soil and plant-associated and newly described type strains.</title>
        <authorList>
            <person name="Whitman W."/>
        </authorList>
    </citation>
    <scope>NUCLEOTIDE SEQUENCE [LARGE SCALE GENOMIC DNA]</scope>
    <source>
        <strain evidence="3 4">CECT 8712</strain>
    </source>
</reference>
<evidence type="ECO:0000313" key="4">
    <source>
        <dbReference type="Proteomes" id="UP000536604"/>
    </source>
</evidence>
<dbReference type="Proteomes" id="UP000536604">
    <property type="component" value="Unassembled WGS sequence"/>
</dbReference>
<dbReference type="InterPro" id="IPR016047">
    <property type="entry name" value="M23ase_b-sheet_dom"/>
</dbReference>
<feature type="region of interest" description="Disordered" evidence="1">
    <location>
        <begin position="153"/>
        <end position="197"/>
    </location>
</feature>
<evidence type="ECO:0000313" key="3">
    <source>
        <dbReference type="EMBL" id="MBB6120386.1"/>
    </source>
</evidence>
<dbReference type="Gene3D" id="2.70.70.10">
    <property type="entry name" value="Glucose Permease (Domain IIA)"/>
    <property type="match status" value="1"/>
</dbReference>
<proteinExistence type="predicted"/>
<dbReference type="SUPFAM" id="SSF51261">
    <property type="entry name" value="Duplicated hybrid motif"/>
    <property type="match status" value="1"/>
</dbReference>
<dbReference type="InterPro" id="IPR011055">
    <property type="entry name" value="Dup_hybrid_motif"/>
</dbReference>
<name>A0A841IT10_9ACTN</name>
<dbReference type="EMBL" id="JACHJO010000006">
    <property type="protein sequence ID" value="MBB6120386.1"/>
    <property type="molecule type" value="Genomic_DNA"/>
</dbReference>
<protein>
    <recommendedName>
        <fullName evidence="2">M23ase beta-sheet core domain-containing protein</fullName>
    </recommendedName>
</protein>
<evidence type="ECO:0000256" key="1">
    <source>
        <dbReference type="SAM" id="MobiDB-lite"/>
    </source>
</evidence>
<dbReference type="AlphaFoldDB" id="A0A841IT10"/>
<evidence type="ECO:0000259" key="2">
    <source>
        <dbReference type="Pfam" id="PF01551"/>
    </source>
</evidence>
<feature type="domain" description="M23ase beta-sheet core" evidence="2">
    <location>
        <begin position="46"/>
        <end position="138"/>
    </location>
</feature>
<comment type="caution">
    <text evidence="3">The sequence shown here is derived from an EMBL/GenBank/DDBJ whole genome shotgun (WGS) entry which is preliminary data.</text>
</comment>
<gene>
    <name evidence="3" type="ORF">FHS13_002338</name>
</gene>
<dbReference type="CDD" id="cd12797">
    <property type="entry name" value="M23_peptidase"/>
    <property type="match status" value="1"/>
</dbReference>
<sequence length="219" mass="23256">MRLLMLLLPFLLLLVPVDRDWRWPLEPVPEVLRSFDPPERRWLPGHLGADLAAEPGQEVLAAGGGRVHFSGRVAGVPVVSVSHGDLRTTYLPVDSDLARGDPVSAGDVLGVLAASPLHCRDRPCLHWGLRRGSGYLDPLSLLGRAEVRLLPLDTRAPGPPGPAAAHSAAGAGRGPVRRGGGRGGSCRGDGRPRRACRSGCCAGRRAPGTPGRCADRRRR</sequence>
<accession>A0A841IT10</accession>